<sequence>MYPIRKEILMNKDDIFRTIQEYTTDVPLLLIGTGASIPVGIHGMPELANYLLDNLDSKYSSDKNWCDISKKLKSGIDLESAMTSYHLDENLLNDIKKLTWKLVTDADLKLFYEKVLFGQDLPLSLLLHKLIQPHPYSIDILTTNYDRYIEYCCDQIGVMIDNRYSGMYLKKTNHHELNKKNVVNLLKVHGSLDSFSDEKTNESISIPLQQNIPNGFIPEIITPGSDKYKAILTSTSREILHNADSLIDKASNFLCIGYGFNDSQIQEKIITKIKAGTPIVVVTKSLTDNALDIINSNSGNYAVIMDGGENKTRFIINKTDITLEGVYWTIDGFNEII</sequence>
<reference evidence="1 2" key="1">
    <citation type="submission" date="2019-03" db="EMBL/GenBank/DDBJ databases">
        <authorList>
            <person name="Molinero N."/>
            <person name="Sanchez B."/>
            <person name="Walker A."/>
            <person name="Duncan S."/>
            <person name="Delgado S."/>
            <person name="Margolles A."/>
        </authorList>
    </citation>
    <scope>NUCLEOTIDE SEQUENCE [LARGE SCALE GENOMIC DNA]</scope>
    <source>
        <strain evidence="1 2">IPLA60002</strain>
    </source>
</reference>
<dbReference type="EMBL" id="SNUZ01000007">
    <property type="protein sequence ID" value="MCL3787558.1"/>
    <property type="molecule type" value="Genomic_DNA"/>
</dbReference>
<organism evidence="1 2">
    <name type="scientific">Ruminococcus bromii</name>
    <dbReference type="NCBI Taxonomy" id="40518"/>
    <lineage>
        <taxon>Bacteria</taxon>
        <taxon>Bacillati</taxon>
        <taxon>Bacillota</taxon>
        <taxon>Clostridia</taxon>
        <taxon>Eubacteriales</taxon>
        <taxon>Oscillospiraceae</taxon>
        <taxon>Ruminococcus</taxon>
    </lineage>
</organism>
<dbReference type="Proteomes" id="UP001056693">
    <property type="component" value="Unassembled WGS sequence"/>
</dbReference>
<evidence type="ECO:0008006" key="3">
    <source>
        <dbReference type="Google" id="ProtNLM"/>
    </source>
</evidence>
<dbReference type="Pfam" id="PF13289">
    <property type="entry name" value="SIR2_2"/>
    <property type="match status" value="1"/>
</dbReference>
<proteinExistence type="predicted"/>
<evidence type="ECO:0000313" key="2">
    <source>
        <dbReference type="Proteomes" id="UP001056693"/>
    </source>
</evidence>
<keyword evidence="2" id="KW-1185">Reference proteome</keyword>
<protein>
    <recommendedName>
        <fullName evidence="3">SIR2-like domain-containing protein</fullName>
    </recommendedName>
</protein>
<accession>A0ABT0NH19</accession>
<dbReference type="InterPro" id="IPR029035">
    <property type="entry name" value="DHS-like_NAD/FAD-binding_dom"/>
</dbReference>
<comment type="caution">
    <text evidence="1">The sequence shown here is derived from an EMBL/GenBank/DDBJ whole genome shotgun (WGS) entry which is preliminary data.</text>
</comment>
<name>A0ABT0NH19_9FIRM</name>
<gene>
    <name evidence="1" type="ORF">E2N93_05995</name>
</gene>
<evidence type="ECO:0000313" key="1">
    <source>
        <dbReference type="EMBL" id="MCL3787558.1"/>
    </source>
</evidence>
<dbReference type="SUPFAM" id="SSF52467">
    <property type="entry name" value="DHS-like NAD/FAD-binding domain"/>
    <property type="match status" value="1"/>
</dbReference>